<reference evidence="2" key="1">
    <citation type="submission" date="2019-04" db="EMBL/GenBank/DDBJ databases">
        <title>Evolution of Biomass-Degrading Anaerobic Consortia Revealed by Metagenomics.</title>
        <authorList>
            <person name="Peng X."/>
        </authorList>
    </citation>
    <scope>NUCLEOTIDE SEQUENCE</scope>
    <source>
        <strain evidence="2">SIG66</strain>
    </source>
</reference>
<evidence type="ECO:0000313" key="3">
    <source>
        <dbReference type="Proteomes" id="UP000725649"/>
    </source>
</evidence>
<comment type="caution">
    <text evidence="2">The sequence shown here is derived from an EMBL/GenBank/DDBJ whole genome shotgun (WGS) entry which is preliminary data.</text>
</comment>
<sequence>MKKLLLAVLFAFAATPLFAGMNSDFSGSFNTSGFADYNRDISTLIGQADFHTGKGVSFPGFDVGASVSTVKTSDGSFSGDDYQYLPFITAETQIPILGMGVALRGTSYDDFQSIGGGLKWHGSLALINLSASAFYDRYKTDYYDGNHYSASASASVNVLFLTPYVGIGYDYSEMETKNYLAGYKTDDGVVRYTAGVNFHPLPLVYVYGAYTYTKYNHGFQGGVGINF</sequence>
<accession>A0A928DR61</accession>
<organism evidence="2 3">
    <name type="scientific">Candidatus Avelusimicrobium gallicola</name>
    <dbReference type="NCBI Taxonomy" id="2562704"/>
    <lineage>
        <taxon>Bacteria</taxon>
        <taxon>Pseudomonadati</taxon>
        <taxon>Elusimicrobiota</taxon>
        <taxon>Elusimicrobia</taxon>
        <taxon>Elusimicrobiales</taxon>
        <taxon>Elusimicrobiaceae</taxon>
        <taxon>Candidatus Avelusimicrobium</taxon>
    </lineage>
</organism>
<dbReference type="EMBL" id="SUVG01000001">
    <property type="protein sequence ID" value="MBE6420694.1"/>
    <property type="molecule type" value="Genomic_DNA"/>
</dbReference>
<protein>
    <recommendedName>
        <fullName evidence="4">Outer membrane protein beta-barrel domain-containing protein</fullName>
    </recommendedName>
</protein>
<proteinExistence type="predicted"/>
<feature type="chain" id="PRO_5037404468" description="Outer membrane protein beta-barrel domain-containing protein" evidence="1">
    <location>
        <begin position="20"/>
        <end position="227"/>
    </location>
</feature>
<evidence type="ECO:0008006" key="4">
    <source>
        <dbReference type="Google" id="ProtNLM"/>
    </source>
</evidence>
<dbReference type="Proteomes" id="UP000725649">
    <property type="component" value="Unassembled WGS sequence"/>
</dbReference>
<evidence type="ECO:0000256" key="1">
    <source>
        <dbReference type="SAM" id="SignalP"/>
    </source>
</evidence>
<name>A0A928DR61_9BACT</name>
<keyword evidence="1" id="KW-0732">Signal</keyword>
<feature type="signal peptide" evidence="1">
    <location>
        <begin position="1"/>
        <end position="19"/>
    </location>
</feature>
<evidence type="ECO:0000313" key="2">
    <source>
        <dbReference type="EMBL" id="MBE6420694.1"/>
    </source>
</evidence>
<dbReference type="AlphaFoldDB" id="A0A928DR61"/>
<gene>
    <name evidence="2" type="ORF">E7027_00885</name>
</gene>